<evidence type="ECO:0000313" key="3">
    <source>
        <dbReference type="Proteomes" id="UP001301769"/>
    </source>
</evidence>
<reference evidence="2" key="1">
    <citation type="journal article" date="2023" name="Mol. Phylogenet. Evol.">
        <title>Genome-scale phylogeny and comparative genomics of the fungal order Sordariales.</title>
        <authorList>
            <person name="Hensen N."/>
            <person name="Bonometti L."/>
            <person name="Westerberg I."/>
            <person name="Brannstrom I.O."/>
            <person name="Guillou S."/>
            <person name="Cros-Aarteil S."/>
            <person name="Calhoun S."/>
            <person name="Haridas S."/>
            <person name="Kuo A."/>
            <person name="Mondo S."/>
            <person name="Pangilinan J."/>
            <person name="Riley R."/>
            <person name="LaButti K."/>
            <person name="Andreopoulos B."/>
            <person name="Lipzen A."/>
            <person name="Chen C."/>
            <person name="Yan M."/>
            <person name="Daum C."/>
            <person name="Ng V."/>
            <person name="Clum A."/>
            <person name="Steindorff A."/>
            <person name="Ohm R.A."/>
            <person name="Martin F."/>
            <person name="Silar P."/>
            <person name="Natvig D.O."/>
            <person name="Lalanne C."/>
            <person name="Gautier V."/>
            <person name="Ament-Velasquez S.L."/>
            <person name="Kruys A."/>
            <person name="Hutchinson M.I."/>
            <person name="Powell A.J."/>
            <person name="Barry K."/>
            <person name="Miller A.N."/>
            <person name="Grigoriev I.V."/>
            <person name="Debuchy R."/>
            <person name="Gladieux P."/>
            <person name="Hiltunen Thoren M."/>
            <person name="Johannesson H."/>
        </authorList>
    </citation>
    <scope>NUCLEOTIDE SEQUENCE</scope>
    <source>
        <strain evidence="2">PSN293</strain>
    </source>
</reference>
<sequence>MCQIIVKQYTCGCERREEVDCEKFAKKRSKGLPFWKMLPRMRALACLNTKYSVASRPYSCQRRECPKRKRHVSRIPVVLKGTARGTTGFLYREPAPEPPVKRRVPAPAPAPVHHKERANARDQMKPKTDRRERGYDAPRREKARAPPAAKEPPRERRGDGACDLRRTNGHHLPKQHEGTHADPRRRHADRLAQEIEKPKVGKVPARREGATIHRPAHRVASQHGVLECATPPRARQRSHHVQEPARPRHKVTDSWHPPVDIPARPRAPVHDYHRQRQHHPISRDVTPAFRKRDSRTRIPEPADSRRHGHVMAPPTNQRPPAQARRTAPVSRHIPTNPNPMFAKKRAVTVPAPREEKKKKGLRSRISNFLGLEHDNNSELSFSCVGLPPEPWRSDLLRMMPN</sequence>
<gene>
    <name evidence="2" type="ORF">QBC37DRAFT_395384</name>
</gene>
<dbReference type="EMBL" id="MU858051">
    <property type="protein sequence ID" value="KAK4218793.1"/>
    <property type="molecule type" value="Genomic_DNA"/>
</dbReference>
<organism evidence="2 3">
    <name type="scientific">Rhypophila decipiens</name>
    <dbReference type="NCBI Taxonomy" id="261697"/>
    <lineage>
        <taxon>Eukaryota</taxon>
        <taxon>Fungi</taxon>
        <taxon>Dikarya</taxon>
        <taxon>Ascomycota</taxon>
        <taxon>Pezizomycotina</taxon>
        <taxon>Sordariomycetes</taxon>
        <taxon>Sordariomycetidae</taxon>
        <taxon>Sordariales</taxon>
        <taxon>Naviculisporaceae</taxon>
        <taxon>Rhypophila</taxon>
    </lineage>
</organism>
<dbReference type="AlphaFoldDB" id="A0AAN6YGA3"/>
<feature type="compositionally biased region" description="Basic and acidic residues" evidence="1">
    <location>
        <begin position="240"/>
        <end position="253"/>
    </location>
</feature>
<feature type="compositionally biased region" description="Basic and acidic residues" evidence="1">
    <location>
        <begin position="295"/>
        <end position="305"/>
    </location>
</feature>
<keyword evidence="3" id="KW-1185">Reference proteome</keyword>
<feature type="region of interest" description="Disordered" evidence="1">
    <location>
        <begin position="88"/>
        <end position="186"/>
    </location>
</feature>
<proteinExistence type="predicted"/>
<dbReference type="Proteomes" id="UP001301769">
    <property type="component" value="Unassembled WGS sequence"/>
</dbReference>
<feature type="region of interest" description="Disordered" evidence="1">
    <location>
        <begin position="273"/>
        <end position="340"/>
    </location>
</feature>
<reference evidence="2" key="2">
    <citation type="submission" date="2023-05" db="EMBL/GenBank/DDBJ databases">
        <authorList>
            <consortium name="Lawrence Berkeley National Laboratory"/>
            <person name="Steindorff A."/>
            <person name="Hensen N."/>
            <person name="Bonometti L."/>
            <person name="Westerberg I."/>
            <person name="Brannstrom I.O."/>
            <person name="Guillou S."/>
            <person name="Cros-Aarteil S."/>
            <person name="Calhoun S."/>
            <person name="Haridas S."/>
            <person name="Kuo A."/>
            <person name="Mondo S."/>
            <person name="Pangilinan J."/>
            <person name="Riley R."/>
            <person name="Labutti K."/>
            <person name="Andreopoulos B."/>
            <person name="Lipzen A."/>
            <person name="Chen C."/>
            <person name="Yanf M."/>
            <person name="Daum C."/>
            <person name="Ng V."/>
            <person name="Clum A."/>
            <person name="Ohm R."/>
            <person name="Martin F."/>
            <person name="Silar P."/>
            <person name="Natvig D."/>
            <person name="Lalanne C."/>
            <person name="Gautier V."/>
            <person name="Ament-Velasquez S.L."/>
            <person name="Kruys A."/>
            <person name="Hutchinson M.I."/>
            <person name="Powell A.J."/>
            <person name="Barry K."/>
            <person name="Miller A.N."/>
            <person name="Grigoriev I.V."/>
            <person name="Debuchy R."/>
            <person name="Gladieux P."/>
            <person name="Thoren M.H."/>
            <person name="Johannesson H."/>
        </authorList>
    </citation>
    <scope>NUCLEOTIDE SEQUENCE</scope>
    <source>
        <strain evidence="2">PSN293</strain>
    </source>
</reference>
<evidence type="ECO:0000313" key="2">
    <source>
        <dbReference type="EMBL" id="KAK4218793.1"/>
    </source>
</evidence>
<evidence type="ECO:0000256" key="1">
    <source>
        <dbReference type="SAM" id="MobiDB-lite"/>
    </source>
</evidence>
<accession>A0AAN6YGA3</accession>
<protein>
    <submittedName>
        <fullName evidence="2">Uncharacterized protein</fullName>
    </submittedName>
</protein>
<feature type="compositionally biased region" description="Basic and acidic residues" evidence="1">
    <location>
        <begin position="151"/>
        <end position="166"/>
    </location>
</feature>
<feature type="region of interest" description="Disordered" evidence="1">
    <location>
        <begin position="232"/>
        <end position="260"/>
    </location>
</feature>
<feature type="compositionally biased region" description="Basic and acidic residues" evidence="1">
    <location>
        <begin position="117"/>
        <end position="144"/>
    </location>
</feature>
<comment type="caution">
    <text evidence="2">The sequence shown here is derived from an EMBL/GenBank/DDBJ whole genome shotgun (WGS) entry which is preliminary data.</text>
</comment>
<name>A0AAN6YGA3_9PEZI</name>